<dbReference type="EC" id="2.8.2.17" evidence="2"/>
<feature type="region of interest" description="Disordered" evidence="1">
    <location>
        <begin position="1"/>
        <end position="27"/>
    </location>
</feature>
<organism evidence="2 3">
    <name type="scientific">Desmophyllum pertusum</name>
    <dbReference type="NCBI Taxonomy" id="174260"/>
    <lineage>
        <taxon>Eukaryota</taxon>
        <taxon>Metazoa</taxon>
        <taxon>Cnidaria</taxon>
        <taxon>Anthozoa</taxon>
        <taxon>Hexacorallia</taxon>
        <taxon>Scleractinia</taxon>
        <taxon>Caryophylliina</taxon>
        <taxon>Caryophylliidae</taxon>
        <taxon>Desmophyllum</taxon>
    </lineage>
</organism>
<sequence>MGSAQGGSWYGNNPDCPKQCRPNKRHPKFKQIQFRSQTRETDLHPRLIQSHPKLKQIQYRSRIRKTDLHPRLIQGHPKLKQIQYQSRTRETDLHPSLNELLCLPALLNRTMQPARRRSLLIYGADRSGTTFTTKMFAEDPQLMTVYEPLWITSRWNEENSAQVKNWSRNVLDLLRGILSCKFAESDAGIRFLSFSSRQWSVAFVKNPLKSPAFCPNDTCTDFNFIPHYADTVCLTKYKHSVTKIGEPRTPGNLISSFLPMLFSENPEADVRVIQLIRDPRASLNSRIKLGWMANHQHRNFPNIVGRVCSNLAENIRFGRNLGKWQEKVFGGELQRSRWKAARNDKGYV</sequence>
<accession>A0A9W9YH99</accession>
<dbReference type="AlphaFoldDB" id="A0A9W9YH99"/>
<dbReference type="InterPro" id="IPR051135">
    <property type="entry name" value="Gal/GlcNAc/GalNAc_ST"/>
</dbReference>
<dbReference type="PANTHER" id="PTHR10704">
    <property type="entry name" value="CARBOHYDRATE SULFOTRANSFERASE"/>
    <property type="match status" value="1"/>
</dbReference>
<proteinExistence type="predicted"/>
<dbReference type="OrthoDB" id="6138663at2759"/>
<reference evidence="2" key="1">
    <citation type="submission" date="2023-01" db="EMBL/GenBank/DDBJ databases">
        <title>Genome assembly of the deep-sea coral Lophelia pertusa.</title>
        <authorList>
            <person name="Herrera S."/>
            <person name="Cordes E."/>
        </authorList>
    </citation>
    <scope>NUCLEOTIDE SEQUENCE</scope>
    <source>
        <strain evidence="2">USNM1676648</strain>
        <tissue evidence="2">Polyp</tissue>
    </source>
</reference>
<dbReference type="InterPro" id="IPR027417">
    <property type="entry name" value="P-loop_NTPase"/>
</dbReference>
<dbReference type="GO" id="GO:0008459">
    <property type="term" value="F:chondroitin 6-sulfotransferase activity"/>
    <property type="evidence" value="ECO:0007669"/>
    <property type="project" value="UniProtKB-EC"/>
</dbReference>
<keyword evidence="3" id="KW-1185">Reference proteome</keyword>
<evidence type="ECO:0000256" key="1">
    <source>
        <dbReference type="SAM" id="MobiDB-lite"/>
    </source>
</evidence>
<dbReference type="EMBL" id="MU827452">
    <property type="protein sequence ID" value="KAJ7348780.1"/>
    <property type="molecule type" value="Genomic_DNA"/>
</dbReference>
<dbReference type="SUPFAM" id="SSF52540">
    <property type="entry name" value="P-loop containing nucleoside triphosphate hydrolases"/>
    <property type="match status" value="1"/>
</dbReference>
<gene>
    <name evidence="2" type="primary">Chst4_6</name>
    <name evidence="2" type="ORF">OS493_039086</name>
</gene>
<dbReference type="Gene3D" id="3.40.50.300">
    <property type="entry name" value="P-loop containing nucleotide triphosphate hydrolases"/>
    <property type="match status" value="1"/>
</dbReference>
<dbReference type="Proteomes" id="UP001163046">
    <property type="component" value="Unassembled WGS sequence"/>
</dbReference>
<dbReference type="GO" id="GO:0006790">
    <property type="term" value="P:sulfur compound metabolic process"/>
    <property type="evidence" value="ECO:0007669"/>
    <property type="project" value="TreeGrafter"/>
</dbReference>
<comment type="caution">
    <text evidence="2">The sequence shown here is derived from an EMBL/GenBank/DDBJ whole genome shotgun (WGS) entry which is preliminary data.</text>
</comment>
<dbReference type="PANTHER" id="PTHR10704:SF44">
    <property type="entry name" value="LD35051P-RELATED"/>
    <property type="match status" value="1"/>
</dbReference>
<dbReference type="GO" id="GO:0001517">
    <property type="term" value="F:N-acetylglucosamine 6-O-sulfotransferase activity"/>
    <property type="evidence" value="ECO:0007669"/>
    <property type="project" value="TreeGrafter"/>
</dbReference>
<evidence type="ECO:0000313" key="2">
    <source>
        <dbReference type="EMBL" id="KAJ7348780.1"/>
    </source>
</evidence>
<name>A0A9W9YH99_9CNID</name>
<protein>
    <submittedName>
        <fullName evidence="2">N-acetylglucosamine 6-O-sulfotransferase</fullName>
        <ecNumber evidence="2">2.8.2.17</ecNumber>
    </submittedName>
</protein>
<keyword evidence="2" id="KW-0808">Transferase</keyword>
<evidence type="ECO:0000313" key="3">
    <source>
        <dbReference type="Proteomes" id="UP001163046"/>
    </source>
</evidence>
<dbReference type="GO" id="GO:0006044">
    <property type="term" value="P:N-acetylglucosamine metabolic process"/>
    <property type="evidence" value="ECO:0007669"/>
    <property type="project" value="TreeGrafter"/>
</dbReference>